<dbReference type="AlphaFoldDB" id="A0A150GWA5"/>
<sequence>MPYLSATPAAAACGRPSWWCTHAGSTLRSYDCDKDGTTDWVCTDDTGRRGIIRSTNGCQSSDAGTGWPSVAISLCPALLSCSDYDGFVTVPFVDHSGDDLPITAPMSNGAVDVAATFAICSAEPTCAGFNSNGAFKAFGINTTTSDTTSGPSCLYVKTPTICPDIDGFNVIPDMDSDQPPTMTRTEVYGSLGAAASCAVRSSCAGFASTGDLWGGTANRVAPGVCFYEKVQGVPSPPPRPPPPLPPGVAVVAKQMSADFTNVNLTLSGDTSNTDAVVEFLVAFKTSLSKTYGIPYENIVIRAVTIDGQVIPVAARRRRLGQQLNTAATDGAAAATDANASPPLRVWTQRELRWELPTVVGVTAMRLHSRRAAMDSDMARLRDEEQRLIRSLYAAGSAMTRQQLASAHRRGLAAAGGLSLDFAVFEEVAVPLPPSPPPSAAIATAAAIAAAPQSVTTTAVASSPAAAAHSSHVPAAAASITAAPITTIAVTAAAPALAPARAFLGRLRL</sequence>
<gene>
    <name evidence="1" type="ORF">GPECTOR_5g185</name>
</gene>
<dbReference type="OrthoDB" id="529994at2759"/>
<proteinExistence type="predicted"/>
<dbReference type="EMBL" id="LSYV01000006">
    <property type="protein sequence ID" value="KXZ54079.1"/>
    <property type="molecule type" value="Genomic_DNA"/>
</dbReference>
<reference evidence="2" key="1">
    <citation type="journal article" date="2016" name="Nat. Commun.">
        <title>The Gonium pectorale genome demonstrates co-option of cell cycle regulation during the evolution of multicellularity.</title>
        <authorList>
            <person name="Hanschen E.R."/>
            <person name="Marriage T.N."/>
            <person name="Ferris P.J."/>
            <person name="Hamaji T."/>
            <person name="Toyoda A."/>
            <person name="Fujiyama A."/>
            <person name="Neme R."/>
            <person name="Noguchi H."/>
            <person name="Minakuchi Y."/>
            <person name="Suzuki M."/>
            <person name="Kawai-Toyooka H."/>
            <person name="Smith D.R."/>
            <person name="Sparks H."/>
            <person name="Anderson J."/>
            <person name="Bakaric R."/>
            <person name="Luria V."/>
            <person name="Karger A."/>
            <person name="Kirschner M.W."/>
            <person name="Durand P.M."/>
            <person name="Michod R.E."/>
            <person name="Nozaki H."/>
            <person name="Olson B.J."/>
        </authorList>
    </citation>
    <scope>NUCLEOTIDE SEQUENCE [LARGE SCALE GENOMIC DNA]</scope>
    <source>
        <strain evidence="2">NIES-2863</strain>
    </source>
</reference>
<organism evidence="1 2">
    <name type="scientific">Gonium pectorale</name>
    <name type="common">Green alga</name>
    <dbReference type="NCBI Taxonomy" id="33097"/>
    <lineage>
        <taxon>Eukaryota</taxon>
        <taxon>Viridiplantae</taxon>
        <taxon>Chlorophyta</taxon>
        <taxon>core chlorophytes</taxon>
        <taxon>Chlorophyceae</taxon>
        <taxon>CS clade</taxon>
        <taxon>Chlamydomonadales</taxon>
        <taxon>Volvocaceae</taxon>
        <taxon>Gonium</taxon>
    </lineage>
</organism>
<name>A0A150GWA5_GONPE</name>
<accession>A0A150GWA5</accession>
<evidence type="ECO:0000313" key="2">
    <source>
        <dbReference type="Proteomes" id="UP000075714"/>
    </source>
</evidence>
<protein>
    <submittedName>
        <fullName evidence="1">Uncharacterized protein</fullName>
    </submittedName>
</protein>
<dbReference type="Proteomes" id="UP000075714">
    <property type="component" value="Unassembled WGS sequence"/>
</dbReference>
<comment type="caution">
    <text evidence="1">The sequence shown here is derived from an EMBL/GenBank/DDBJ whole genome shotgun (WGS) entry which is preliminary data.</text>
</comment>
<keyword evidence="2" id="KW-1185">Reference proteome</keyword>
<evidence type="ECO:0000313" key="1">
    <source>
        <dbReference type="EMBL" id="KXZ54079.1"/>
    </source>
</evidence>